<feature type="transmembrane region" description="Helical" evidence="1">
    <location>
        <begin position="45"/>
        <end position="65"/>
    </location>
</feature>
<dbReference type="EMBL" id="SISK01000008">
    <property type="protein sequence ID" value="TBN39104.1"/>
    <property type="molecule type" value="Genomic_DNA"/>
</dbReference>
<keyword evidence="1" id="KW-1133">Transmembrane helix</keyword>
<gene>
    <name evidence="2" type="ORF">EYE42_11775</name>
</gene>
<dbReference type="Gene3D" id="3.40.720.10">
    <property type="entry name" value="Alkaline Phosphatase, subunit A"/>
    <property type="match status" value="1"/>
</dbReference>
<keyword evidence="1" id="KW-0812">Transmembrane</keyword>
<evidence type="ECO:0000313" key="3">
    <source>
        <dbReference type="Proteomes" id="UP000293520"/>
    </source>
</evidence>
<proteinExistence type="predicted"/>
<sequence length="519" mass="55227">MTGRDWASLAAAGLVIHLALALPDAPVPGGQAWLRVAPELPLILLALPLSGRIGRIATAVLLVLLTAQKTADWAMNAALGRPFNVLADLPLLAPGAELARETLGLSGLLAGLAATLALGAAAGAALWWATGQWSRHPLPPAMAIGLAAAGGAFTATALAGAAWAGNGPYAAARLALFQQTARDLRQMRALAARDELAGTAGLLAAIDRDVLVIFVESYGRASFDVPFHADRHRATLEQAQPRLAQAGLAMRSGFLVAPTQGGQSWLSHATLANGLWIADQTRYRTALVSGRQGLFHHARQAGFRTAAVMPAITRPWPEAATMGFDHILAAGDLGYRGLPFNWVTMPDQFTLAATDRLLRDRTGPPHLFAQVALISSHAPWVPAARLLDWNRLGNGAVFDAMARAGDPPEVVWRDRDRVRHAYRDAVDYSLRTVLDYARLHAADPPLMIVLGDHQAVPWVAGQDVPDVPVHLIGPPHLVDRAASWGLAPGLVPPIGHEALPMDQMRNLILRGFGTLPPHR</sequence>
<keyword evidence="3" id="KW-1185">Reference proteome</keyword>
<organism evidence="2 3">
    <name type="scientific">Paracoccus subflavus</name>
    <dbReference type="NCBI Taxonomy" id="2528244"/>
    <lineage>
        <taxon>Bacteria</taxon>
        <taxon>Pseudomonadati</taxon>
        <taxon>Pseudomonadota</taxon>
        <taxon>Alphaproteobacteria</taxon>
        <taxon>Rhodobacterales</taxon>
        <taxon>Paracoccaceae</taxon>
        <taxon>Paracoccus</taxon>
    </lineage>
</organism>
<dbReference type="AlphaFoldDB" id="A0A4Q9FYI4"/>
<evidence type="ECO:0000256" key="1">
    <source>
        <dbReference type="SAM" id="Phobius"/>
    </source>
</evidence>
<protein>
    <submittedName>
        <fullName evidence="2">Sulfatase</fullName>
    </submittedName>
</protein>
<dbReference type="Proteomes" id="UP000293520">
    <property type="component" value="Unassembled WGS sequence"/>
</dbReference>
<evidence type="ECO:0000313" key="2">
    <source>
        <dbReference type="EMBL" id="TBN39104.1"/>
    </source>
</evidence>
<feature type="transmembrane region" description="Helical" evidence="1">
    <location>
        <begin position="141"/>
        <end position="164"/>
    </location>
</feature>
<dbReference type="RefSeq" id="WP_130991527.1">
    <property type="nucleotide sequence ID" value="NZ_SISK01000008.1"/>
</dbReference>
<reference evidence="2 3" key="1">
    <citation type="submission" date="2019-02" db="EMBL/GenBank/DDBJ databases">
        <title>Paracoccus subflavus sp. nov., isolated from marine sediment of the Pacific Ocean.</title>
        <authorList>
            <person name="Zhang G."/>
        </authorList>
    </citation>
    <scope>NUCLEOTIDE SEQUENCE [LARGE SCALE GENOMIC DNA]</scope>
    <source>
        <strain evidence="2 3">GY0581</strain>
    </source>
</reference>
<dbReference type="SUPFAM" id="SSF53649">
    <property type="entry name" value="Alkaline phosphatase-like"/>
    <property type="match status" value="1"/>
</dbReference>
<comment type="caution">
    <text evidence="2">The sequence shown here is derived from an EMBL/GenBank/DDBJ whole genome shotgun (WGS) entry which is preliminary data.</text>
</comment>
<dbReference type="InterPro" id="IPR017850">
    <property type="entry name" value="Alkaline_phosphatase_core_sf"/>
</dbReference>
<accession>A0A4Q9FYI4</accession>
<name>A0A4Q9FYI4_9RHOB</name>
<keyword evidence="1" id="KW-0472">Membrane</keyword>
<feature type="transmembrane region" description="Helical" evidence="1">
    <location>
        <begin position="108"/>
        <end position="129"/>
    </location>
</feature>
<dbReference type="OrthoDB" id="1376015at2"/>